<accession>G0LD33</accession>
<gene>
    <name evidence="6" type="primary">naca</name>
</gene>
<keyword evidence="4" id="KW-0539">Nucleus</keyword>
<keyword evidence="1" id="KW-0805">Transcription regulation</keyword>
<proteinExistence type="evidence at transcript level"/>
<dbReference type="InterPro" id="IPR036093">
    <property type="entry name" value="NAC_dom_sf"/>
</dbReference>
<organism evidence="6">
    <name type="scientific">Cabomba aquatica</name>
    <dbReference type="NCBI Taxonomy" id="310672"/>
    <lineage>
        <taxon>Eukaryota</taxon>
        <taxon>Viridiplantae</taxon>
        <taxon>Streptophyta</taxon>
        <taxon>Embryophyta</taxon>
        <taxon>Tracheophyta</taxon>
        <taxon>Spermatophyta</taxon>
        <taxon>Magnoliopsida</taxon>
        <taxon>Nymphaeales</taxon>
        <taxon>Cabombaceae</taxon>
        <taxon>Cabomba</taxon>
    </lineage>
</organism>
<name>G0LD33_9MAGN</name>
<protein>
    <submittedName>
        <fullName evidence="6">NACa protein</fullName>
    </submittedName>
</protein>
<dbReference type="PROSITE" id="PS51005">
    <property type="entry name" value="NAC"/>
    <property type="match status" value="1"/>
</dbReference>
<dbReference type="Gene3D" id="2.170.150.80">
    <property type="entry name" value="NAC domain"/>
    <property type="match status" value="1"/>
</dbReference>
<keyword evidence="3" id="KW-0804">Transcription</keyword>
<evidence type="ECO:0000259" key="5">
    <source>
        <dbReference type="PROSITE" id="PS51005"/>
    </source>
</evidence>
<evidence type="ECO:0000313" key="6">
    <source>
        <dbReference type="EMBL" id="CBV65834.1"/>
    </source>
</evidence>
<dbReference type="GO" id="GO:0003677">
    <property type="term" value="F:DNA binding"/>
    <property type="evidence" value="ECO:0007669"/>
    <property type="project" value="UniProtKB-KW"/>
</dbReference>
<evidence type="ECO:0000256" key="3">
    <source>
        <dbReference type="ARBA" id="ARBA00023163"/>
    </source>
</evidence>
<dbReference type="SUPFAM" id="SSF101941">
    <property type="entry name" value="NAC domain"/>
    <property type="match status" value="1"/>
</dbReference>
<dbReference type="InterPro" id="IPR003441">
    <property type="entry name" value="NAC-dom"/>
</dbReference>
<dbReference type="PANTHER" id="PTHR31744:SF114">
    <property type="entry name" value="PROTEIN CUP-SHAPED COTYLEDON 2"/>
    <property type="match status" value="1"/>
</dbReference>
<evidence type="ECO:0000256" key="1">
    <source>
        <dbReference type="ARBA" id="ARBA00023015"/>
    </source>
</evidence>
<dbReference type="PANTHER" id="PTHR31744">
    <property type="entry name" value="PROTEIN CUP-SHAPED COTYLEDON 2-RELATED"/>
    <property type="match status" value="1"/>
</dbReference>
<evidence type="ECO:0000256" key="2">
    <source>
        <dbReference type="ARBA" id="ARBA00023125"/>
    </source>
</evidence>
<dbReference type="AlphaFoldDB" id="G0LD33"/>
<keyword evidence="2" id="KW-0238">DNA-binding</keyword>
<dbReference type="Pfam" id="PF02365">
    <property type="entry name" value="NAM"/>
    <property type="match status" value="1"/>
</dbReference>
<dbReference type="FunFam" id="2.170.150.80:FF:000006">
    <property type="entry name" value="NAC domain-containing protein 100-like"/>
    <property type="match status" value="1"/>
</dbReference>
<evidence type="ECO:0000256" key="4">
    <source>
        <dbReference type="ARBA" id="ARBA00023242"/>
    </source>
</evidence>
<sequence length="346" mass="38561">MMNDQAPILPPGFRFHPTDEELVTCYLVKKVLDKNFTGRVITEVDLNKCEPWNLPEKARVGEKEWYFFSLRDRKYPTGLRTNRATESGYWKATGKDREIFHSVDSDQQLVGMRKTLVFYRGRAPKGEKSNWIMHEYRLEGKMSYQHLCKTNRDEWVICRVYQKSSSSSCVKNPSSVFSRNPLYLARLPALVNKLFQEEEDMGERVPCFSTDSSSLAVAMNPQMGCSLPMQSQRAEMRESESWENYISNSYQTNSGFGGCTGFTLGFPFGLAEIGSSGGVGGVSCGSGANPAAATVGFCVDNAVCAASVFQTPPPLSSSPMMMKAMMRPGLTMQQGKAFDLQCPGFS</sequence>
<feature type="domain" description="NAC" evidence="5">
    <location>
        <begin position="9"/>
        <end position="163"/>
    </location>
</feature>
<dbReference type="GO" id="GO:0006355">
    <property type="term" value="P:regulation of DNA-templated transcription"/>
    <property type="evidence" value="ECO:0007669"/>
    <property type="project" value="InterPro"/>
</dbReference>
<reference evidence="6" key="1">
    <citation type="journal article" date="2011" name="Ann. Bot.">
        <title>Insights from ANA-grade angiosperms into the early evolution of CUP-SHAPED COTYLEDON genes.</title>
        <authorList>
            <person name="Vialette-Guiraud A.C."/>
            <person name="Adam H."/>
            <person name="Finet C."/>
            <person name="Jasinski S."/>
            <person name="Jouannic S."/>
            <person name="Scutt C.P."/>
        </authorList>
    </citation>
    <scope>NUCLEOTIDE SEQUENCE</scope>
    <source>
        <tissue evidence="6">Flower</tissue>
    </source>
</reference>
<dbReference type="EMBL" id="FR668081">
    <property type="protein sequence ID" value="CBV65834.1"/>
    <property type="molecule type" value="mRNA"/>
</dbReference>